<evidence type="ECO:0000313" key="3">
    <source>
        <dbReference type="Proteomes" id="UP000003571"/>
    </source>
</evidence>
<comment type="caution">
    <text evidence="2">The sequence shown here is derived from an EMBL/GenBank/DDBJ whole genome shotgun (WGS) entry which is preliminary data.</text>
</comment>
<dbReference type="AlphaFoldDB" id="H7EPR0"/>
<dbReference type="InterPro" id="IPR010982">
    <property type="entry name" value="Lambda_DNA-bd_dom_sf"/>
</dbReference>
<sequence>MGFKENLKEEMIFQDIKPKELSEKTGISVNTLRNYINNHDALPNIDSAVKIAKALNVTVEELVEGRKCKNIDCGCGKKLLSIYADLCENDKKSVMALLEEMKRHVN</sequence>
<evidence type="ECO:0000259" key="1">
    <source>
        <dbReference type="PROSITE" id="PS50943"/>
    </source>
</evidence>
<dbReference type="SUPFAM" id="SSF47413">
    <property type="entry name" value="lambda repressor-like DNA-binding domains"/>
    <property type="match status" value="1"/>
</dbReference>
<dbReference type="PROSITE" id="PS50943">
    <property type="entry name" value="HTH_CROC1"/>
    <property type="match status" value="1"/>
</dbReference>
<dbReference type="eggNOG" id="ENOG503239W">
    <property type="taxonomic scope" value="Bacteria"/>
</dbReference>
<keyword evidence="3" id="KW-1185">Reference proteome</keyword>
<proteinExistence type="predicted"/>
<dbReference type="OrthoDB" id="362193at2"/>
<name>H7EPR0_9SPIR</name>
<dbReference type="Proteomes" id="UP000003571">
    <property type="component" value="Unassembled WGS sequence"/>
</dbReference>
<dbReference type="Pfam" id="PF01381">
    <property type="entry name" value="HTH_3"/>
    <property type="match status" value="1"/>
</dbReference>
<protein>
    <submittedName>
        <fullName evidence="2">Helix-turn-helix domain protein</fullName>
    </submittedName>
</protein>
<dbReference type="SMART" id="SM00530">
    <property type="entry name" value="HTH_XRE"/>
    <property type="match status" value="1"/>
</dbReference>
<dbReference type="STRING" id="907348.TresaDRAFT_0555"/>
<dbReference type="EMBL" id="AGRW01000055">
    <property type="protein sequence ID" value="EIC00461.1"/>
    <property type="molecule type" value="Genomic_DNA"/>
</dbReference>
<evidence type="ECO:0000313" key="2">
    <source>
        <dbReference type="EMBL" id="EIC00461.1"/>
    </source>
</evidence>
<reference evidence="2 3" key="1">
    <citation type="submission" date="2011-09" db="EMBL/GenBank/DDBJ databases">
        <title>The draft genome of Treponema saccharophilum DSM 2985.</title>
        <authorList>
            <consortium name="US DOE Joint Genome Institute (JGI-PGF)"/>
            <person name="Lucas S."/>
            <person name="Copeland A."/>
            <person name="Lapidus A."/>
            <person name="Glavina del Rio T."/>
            <person name="Dalin E."/>
            <person name="Tice H."/>
            <person name="Bruce D."/>
            <person name="Goodwin L."/>
            <person name="Pitluck S."/>
            <person name="Peters L."/>
            <person name="Kyrpides N."/>
            <person name="Mavromatis K."/>
            <person name="Ivanova N."/>
            <person name="Markowitz V."/>
            <person name="Cheng J.-F."/>
            <person name="Hugenholtz P."/>
            <person name="Woyke T."/>
            <person name="Wu D."/>
            <person name="Gronow S."/>
            <person name="Wellnitz S."/>
            <person name="Brambilla E."/>
            <person name="Klenk H.-P."/>
            <person name="Eisen J.A."/>
        </authorList>
    </citation>
    <scope>NUCLEOTIDE SEQUENCE [LARGE SCALE GENOMIC DNA]</scope>
    <source>
        <strain evidence="2 3">DSM 2985</strain>
    </source>
</reference>
<dbReference type="PATRIC" id="fig|907348.3.peg.2977"/>
<dbReference type="CDD" id="cd00093">
    <property type="entry name" value="HTH_XRE"/>
    <property type="match status" value="1"/>
</dbReference>
<dbReference type="Gene3D" id="1.10.260.40">
    <property type="entry name" value="lambda repressor-like DNA-binding domains"/>
    <property type="match status" value="1"/>
</dbReference>
<dbReference type="RefSeq" id="WP_002706650.1">
    <property type="nucleotide sequence ID" value="NZ_AGRW01000055.1"/>
</dbReference>
<dbReference type="GO" id="GO:0003677">
    <property type="term" value="F:DNA binding"/>
    <property type="evidence" value="ECO:0007669"/>
    <property type="project" value="InterPro"/>
</dbReference>
<accession>H7EPR0</accession>
<organism evidence="2 3">
    <name type="scientific">Treponema saccharophilum DSM 2985</name>
    <dbReference type="NCBI Taxonomy" id="907348"/>
    <lineage>
        <taxon>Bacteria</taxon>
        <taxon>Pseudomonadati</taxon>
        <taxon>Spirochaetota</taxon>
        <taxon>Spirochaetia</taxon>
        <taxon>Spirochaetales</taxon>
        <taxon>Treponemataceae</taxon>
        <taxon>Treponema</taxon>
    </lineage>
</organism>
<feature type="domain" description="HTH cro/C1-type" evidence="1">
    <location>
        <begin position="7"/>
        <end position="62"/>
    </location>
</feature>
<dbReference type="InterPro" id="IPR001387">
    <property type="entry name" value="Cro/C1-type_HTH"/>
</dbReference>
<gene>
    <name evidence="2" type="ORF">TresaDRAFT_0555</name>
</gene>